<gene>
    <name evidence="4" type="ORF">FNYG_14242</name>
</gene>
<feature type="compositionally biased region" description="Low complexity" evidence="1">
    <location>
        <begin position="3456"/>
        <end position="3466"/>
    </location>
</feature>
<keyword evidence="5" id="KW-1185">Reference proteome</keyword>
<feature type="domain" description="Tc toxin complex TcA C-terminal TcB-binding" evidence="2">
    <location>
        <begin position="2930"/>
        <end position="3249"/>
    </location>
</feature>
<organism evidence="4 5">
    <name type="scientific">Gibberella nygamai</name>
    <name type="common">Bean root rot disease fungus</name>
    <name type="synonym">Fusarium nygamai</name>
    <dbReference type="NCBI Taxonomy" id="42673"/>
    <lineage>
        <taxon>Eukaryota</taxon>
        <taxon>Fungi</taxon>
        <taxon>Dikarya</taxon>
        <taxon>Ascomycota</taxon>
        <taxon>Pezizomycotina</taxon>
        <taxon>Sordariomycetes</taxon>
        <taxon>Hypocreomycetidae</taxon>
        <taxon>Hypocreales</taxon>
        <taxon>Nectriaceae</taxon>
        <taxon>Fusarium</taxon>
        <taxon>Fusarium fujikuroi species complex</taxon>
    </lineage>
</organism>
<dbReference type="EMBL" id="MTQA01000318">
    <property type="protein sequence ID" value="PNP61028.1"/>
    <property type="molecule type" value="Genomic_DNA"/>
</dbReference>
<feature type="compositionally biased region" description="Basic and acidic residues" evidence="1">
    <location>
        <begin position="2536"/>
        <end position="2548"/>
    </location>
</feature>
<dbReference type="Pfam" id="PF18276">
    <property type="entry name" value="TcA_TcB_BD"/>
    <property type="match status" value="1"/>
</dbReference>
<feature type="region of interest" description="Disordered" evidence="1">
    <location>
        <begin position="2280"/>
        <end position="2316"/>
    </location>
</feature>
<feature type="compositionally biased region" description="Basic residues" evidence="1">
    <location>
        <begin position="3411"/>
        <end position="3429"/>
    </location>
</feature>
<evidence type="ECO:0000313" key="5">
    <source>
        <dbReference type="Proteomes" id="UP000236664"/>
    </source>
</evidence>
<dbReference type="Pfam" id="PF20220">
    <property type="entry name" value="ABC_toxin_N"/>
    <property type="match status" value="1"/>
</dbReference>
<feature type="region of interest" description="Disordered" evidence="1">
    <location>
        <begin position="2536"/>
        <end position="2558"/>
    </location>
</feature>
<feature type="region of interest" description="Disordered" evidence="1">
    <location>
        <begin position="3361"/>
        <end position="3380"/>
    </location>
</feature>
<sequence length="3594" mass="398898">MPFIFTIRLIPDPPTDGDTFVSSYLPSINITAFDRSVNNPLQDVQIGSASGPVPVLGTPLVVGSSPPSLTPSIVQHYKGVPLRPQAVATAIIVVKDDPTRPEFPDPTGVDVRLAVTRGFTKIASAEINFNVAGLTVAALSPDQFDYMGMTTQNPAFANLPTGIYLKIPGPLPSDTINPGPALTLDPKGTPPDFDAIVTSINSVLALDHPGPGSGSSLKTIVDPLTVPEIEVLAAELSYNRKIAPLPTPRISIEDLYSDPNPTYNEQERVRFEGALTAYYAAYDGNAQQLKKFVFIVFAAVKAEQLSFQQSQVTLNLPLDPAMATSTTPGTISVTLQRPAGSASLTPTFAIPAAYFYAIGLNLSTAQQPEKLFDRVLGSTPQFIRDSLTMAINSGAIQNKTYSTLTTNFTPTTTANLNQAVRRLTALSGSKTTKSKYAATLQGNVGGTLAGDVSALVQRWLGRTEADAQLLTVFWPTEFLGADYLELILEVISGGSVPLENGIRHFPGHTISKASNISDISDQEWITFFNNNITLLPKFLPNGNTNDRARLYVQFLRTLLAVPAAPTPPVVTVAGGIPTFGDYDIDLLARFLSFVPGGFNLDSFPSDSTINTALSQAFPGDTRVQAWLRRALKTLNDLYRITKGLGSQPDPMTFAFMEALFARGFRSIESVCEVTPDQFQIALQGTVAWASASSIYGTATQLGHSFVDKVIPDPIFRPVNPGSLVNCVPPEHLSTFGPVEYLREAWDMTANGTVLGDVIKARRGDIASLIVSKDNFQVQVPRIDLVNESLEFLGSNLPALAGAVLNTDPSPATEELERSLVTLPQHSTPAIALSSPQIYDTLASDFSSPALPYAQHLDVNRSYLELLGTSRFETMRTFQKDITELAMDPLHQPPDFQASLWRYPLQFGMALEYICLSRAEYEKLFASPCSANDISNLYGFPSEQQLIAGLGSLSLARFLQATGLDYCEFYELWETGLVPLRLRGDVQLLPECLPCCSSRIGFTVGEDAASLVPDLHQLIIFIRLFRYLQKCYCKKPDAISFKTLAGICAVLHLFDAQGVINPDFIRQLVSLLILRDMLCLPWSDFQAPVPPPREGEDVGAAVAPSFGNKTLLILWSDAQTDGNDVQRRWAIEKILSRIQHPAKARYSACPRTPSVKILAQNLDSISLLVGFSNDFPWYFNPSCTLRFVEVLAKIYASDFTAGEILFLFTTERHLTGDDPYPYTEHSESQEDPLNAPEDDLHGLWDLRQKLLSVCISEEEAKCWTWERIHAACHELGLRPSQSGDSLLAMGMKFFGETLEHSGHHHQRWDGQFTAELSPDATSPSMWHGDHCKVFHYTTKHDGETQAGYLWAQIPIQDCDTLQQLATSRQLKPAEAAAVQNVYFAPRAVLAPFALIFENPGHAFDWLIQEPCEKSRFRFFQQQFALFHKRCTVIGHHLAERVDALPEFKKCDRRRDCGCGCGGGHPNFKAAWLILSKLIADENRSTAPWEDDSGVSPTAFQANAFSGGAFAALLGLLGNGLKGSISTGHGLPFPELRGATSAFGSVRNKWNAPVPTYIPSLQLPLSPSQSGLVSLRNGFALADDDGKILGGAQPFEVTWTGSLLVEKEGHYCFQAGHPEDCCERLPSQDEKKCHRWLVTLQRGQKTWTLLNNHWEASGRAPARHSHPMILLRGAYAITIKFRQTEPQFTNPLDVHAFHTGFEVRYSGPDSGDDFCVLPYNRLFQEAKDGLLGSGVQIGGAAGQWLLGQYYSSFRDIRRTYQRAFKAILFARRFHLSAHQDCCDDQSELGYLLDHGDLFLGTSYYLDTDKTWKTHHAYLDMNFLPVKDSYGPAVTVDLRANPSAKRKAALFDWWERLFDYSHLKAVTKPKFHRRVWEMFFEAATQKPDNARQLIRYLDADMSLAKQALTFLASTGGTDQLVETTALQLEDERWAIRVSKAVCWLTAVDAAFYAKQYDLLNPALAASGDPSTSVGGASGNTSLINFLLKAANEEPKQLERLRCFVDGLREKGRHALIAYLCADDRVPLKFSSSGQSATASKAQDLSDLLLQDVEVGLRERASRIEDAIQAVQTFVQRAKIGLEPLFPMTEEFSETWDCRFSTFKAWQTWKRRSIYRENWIHWDDMERLEKSEALGFFGSMLKKDVNTIAEAARRMWWPKVDLPRAPGMDLVTAEQFAVLDQQRQSMKEGLPLMATPDRHGQPTLLAPQNLPISSPPSGEHQNPPGPPNPTENSLPTTEGSGGVTPLTLRSAENNIPGLFDDVISLPLWLKAAIRMGTRFLRVAASGPPSGSPCVGDADSNLTGQDADGQDADGRKDASKKPGVCCKCHELHAPTVDEYYFWLANSAFFSDKDAVQVANHDVSTSVNTDPTSEWDDETQLPGLLNWPKQPMVHLFWTRVHRGALDPLRRSKDGIPLRDASGKPAQAAKTDLTFSGRLVDSLFFSAADNGGGFRYDLATDTATVTPQDVTDTPAPPHPLSTYLTAWPYFLYFADGASLEPLDQRCLALEMSHRLSEDCQFQAAALWCRRAYDVLHRDSSWMRCPKQDSAPREGRNASTTSGALSTATSSALSEASSASLEKAPSTIEEASLDVTCCPTGPFGKGIQRSRAALLQYLCNALRWADHLIRLDSQESYRRADVILNTMQYILGPTPVTIESVDSRHLTVGTFAPLPAPINPSLLLFYEEVKDRKSLLRDFLDSSRHRNGRPGEDVAIWEGCLHRNEVCDQMQRCLTRCQLYRFSALLPKALEWAGMVKNLGSELLGAFEKGDEQYLSNLRASHELHILSLQNTVSQNAFRAADWDLQALEKTMSSAQCKATYYSNLIEAKLLPLEQSYQQGMESGMNDRTAGNIEESIGQMLNMIPDFYVGFPAALSHLPIGTKLSMFFSALARVQNTLGDIDNTNANLALTQGGWQRRADEWQQTLDTTEIEIEQIKRQQLASARRRYAALLELNIQQRQGEHSKEVLDFLRDRTSAHSLYSFLQQETAKLYRQAFRLALDAAKEAQVALWHELGEFTREDPQLDFSLSESSLWSSLHEGLLAGEKLELALRALERKYMACNRREFEMTRHFSLRQYSPWAFLLLKIGRECEVEIPEWWLDLDHPGHYMRRLKQVSLSLPCTAGPLTGVHCQLQLLRSTTRFRPLIPRWRECCCGEARGADERARCVKCACGPDARRLPDDPNVLTIHHTSSAHSAIATSMGNADAGVFDSSLEQPRYLPFEFAGAASKWRIKLPAENNAFRVDTLSDVILHVTYTSREGGEELQREASAAVCGRMAGDGVQFLDLRHEMAEQFSHAFRQPLIDESARRGKPVPARKCHLQLSFTKNMFPFTHGNQYRAIWITKVHVFVGAMDFSSKSRSCACPRGAGACSKASCHKPEKPAANSFQVEYRPPGKTRWRRRARECCCDERRECSDCRSSRHRPSHSRARDSRPRKHDSHTQEHSCRDRAKRSSHKKTIHFNDVSSASSSGSESESGSDDDSQCKLKVQFPLVRLPTECHPHVGASDCLPSTYYGIFQPVRPLGPILDSREGERWQRRGIDCHGQDLGVLVFPLGLEKMDVENAFFLVEFHYGPCGGGVEKERCEGLEDFGPQRGRTLPQRGI</sequence>
<dbReference type="Proteomes" id="UP000236664">
    <property type="component" value="Unassembled WGS sequence"/>
</dbReference>
<feature type="compositionally biased region" description="Basic residues" evidence="1">
    <location>
        <begin position="3440"/>
        <end position="3450"/>
    </location>
</feature>
<feature type="region of interest" description="Disordered" evidence="1">
    <location>
        <begin position="2188"/>
        <end position="2244"/>
    </location>
</feature>
<accession>A0A2K0UTD3</accession>
<feature type="compositionally biased region" description="Basic and acidic residues" evidence="1">
    <location>
        <begin position="3430"/>
        <end position="3439"/>
    </location>
</feature>
<evidence type="ECO:0000313" key="4">
    <source>
        <dbReference type="EMBL" id="PNP61028.1"/>
    </source>
</evidence>
<evidence type="ECO:0000256" key="1">
    <source>
        <dbReference type="SAM" id="MobiDB-lite"/>
    </source>
</evidence>
<dbReference type="InterPro" id="IPR040840">
    <property type="entry name" value="TcA_TcB_BD"/>
</dbReference>
<comment type="caution">
    <text evidence="4">The sequence shown here is derived from an EMBL/GenBank/DDBJ whole genome shotgun (WGS) entry which is preliminary data.</text>
</comment>
<dbReference type="STRING" id="42673.A0A2K0UTD3"/>
<evidence type="ECO:0000259" key="2">
    <source>
        <dbReference type="Pfam" id="PF18276"/>
    </source>
</evidence>
<feature type="compositionally biased region" description="Polar residues" evidence="1">
    <location>
        <begin position="2206"/>
        <end position="2216"/>
    </location>
</feature>
<evidence type="ECO:0000259" key="3">
    <source>
        <dbReference type="Pfam" id="PF20220"/>
    </source>
</evidence>
<feature type="domain" description="ABC toxin N-terminal" evidence="3">
    <location>
        <begin position="2002"/>
        <end position="2117"/>
    </location>
</feature>
<dbReference type="InterPro" id="IPR046839">
    <property type="entry name" value="ABC_toxin_N"/>
</dbReference>
<name>A0A2K0UTD3_GIBNY</name>
<protein>
    <submittedName>
        <fullName evidence="4">Uncharacterized protein</fullName>
    </submittedName>
</protein>
<dbReference type="OrthoDB" id="4940706at2759"/>
<feature type="region of interest" description="Disordered" evidence="1">
    <location>
        <begin position="3407"/>
        <end position="3473"/>
    </location>
</feature>
<reference evidence="4 5" key="1">
    <citation type="submission" date="2017-06" db="EMBL/GenBank/DDBJ databases">
        <title>Genome of Fusarium nygamai isolate CS10214.</title>
        <authorList>
            <person name="Gardiner D.M."/>
            <person name="Obanor F."/>
            <person name="Kazan K."/>
        </authorList>
    </citation>
    <scope>NUCLEOTIDE SEQUENCE [LARGE SCALE GENOMIC DNA]</scope>
    <source>
        <strain evidence="4 5">CS10214</strain>
    </source>
</reference>
<proteinExistence type="predicted"/>